<dbReference type="InterPro" id="IPR035979">
    <property type="entry name" value="RBD_domain_sf"/>
</dbReference>
<dbReference type="CDD" id="cd12441">
    <property type="entry name" value="RRM_Nup53_like"/>
    <property type="match status" value="1"/>
</dbReference>
<evidence type="ECO:0000256" key="6">
    <source>
        <dbReference type="ARBA" id="ARBA00023010"/>
    </source>
</evidence>
<keyword evidence="8 9" id="KW-0539">Nucleus</keyword>
<dbReference type="GO" id="GO:0003676">
    <property type="term" value="F:nucleic acid binding"/>
    <property type="evidence" value="ECO:0007669"/>
    <property type="project" value="InterPro"/>
</dbReference>
<dbReference type="GO" id="GO:0017056">
    <property type="term" value="F:structural constituent of nuclear pore"/>
    <property type="evidence" value="ECO:0000318"/>
    <property type="project" value="GO_Central"/>
</dbReference>
<dbReference type="GO" id="GO:0006999">
    <property type="term" value="P:nuclear pore organization"/>
    <property type="evidence" value="ECO:0000318"/>
    <property type="project" value="GO_Central"/>
</dbReference>
<dbReference type="GO" id="GO:0044613">
    <property type="term" value="C:nuclear pore central transport channel"/>
    <property type="evidence" value="ECO:0000318"/>
    <property type="project" value="GO_Central"/>
</dbReference>
<dbReference type="KEGG" id="atr:18443385"/>
<dbReference type="FunFam" id="3.30.70.330:FF:000095">
    <property type="entry name" value="Putative Nucleoporin NUP53"/>
    <property type="match status" value="1"/>
</dbReference>
<dbReference type="GO" id="GO:0044615">
    <property type="term" value="C:nuclear pore nuclear basket"/>
    <property type="evidence" value="ECO:0000318"/>
    <property type="project" value="GO_Central"/>
</dbReference>
<evidence type="ECO:0000256" key="9">
    <source>
        <dbReference type="PIRNR" id="PIRNR038119"/>
    </source>
</evidence>
<sequence length="339" mass="36788">MSASAQRSTKTGKQSLLFKDLASPISTQRGRFSTPGQAAAVSALWKENFGGADPPPPPLFTLDDRVEFSPEPSIVDYPTSPEFRSSGRDSPSPMRGKMVNGSLEHTPNLSSMKGKMIHGSPEATSSYAMTPGSGWWSPPKEVINGVEKGRGSPVTGVVEVQQQTVALLTLPPPREVARPELQRNTVPVGDLAEEEWVTVFGFSPGDTNLVLQEFEKCGIILKHVPGPRDANWMHILYQNRFDAQKALAKNGMQINGLLIVGVKLLDPVQRQALSQKPINHAFMVVPPHSSSRSSTLSFLRASSRPYYLQSQDGNQRNAGAIASPSKSVVSKIMDLMFGI</sequence>
<accession>U5CY73</accession>
<dbReference type="SUPFAM" id="SSF54928">
    <property type="entry name" value="RNA-binding domain, RBD"/>
    <property type="match status" value="1"/>
</dbReference>
<dbReference type="Gene3D" id="3.30.70.330">
    <property type="match status" value="1"/>
</dbReference>
<protein>
    <recommendedName>
        <fullName evidence="9">Nuclear pore complex protein NUP35</fullName>
    </recommendedName>
    <alternativeName>
        <fullName evidence="9">Nucleoporin 35</fullName>
    </alternativeName>
</protein>
<name>U5CY73_AMBTC</name>
<dbReference type="EMBL" id="KI392510">
    <property type="protein sequence ID" value="ERN15104.1"/>
    <property type="molecule type" value="Genomic_DNA"/>
</dbReference>
<keyword evidence="7 9" id="KW-0906">Nuclear pore complex</keyword>
<dbReference type="eggNOG" id="KOG4285">
    <property type="taxonomic scope" value="Eukaryota"/>
</dbReference>
<evidence type="ECO:0000256" key="5">
    <source>
        <dbReference type="ARBA" id="ARBA00022927"/>
    </source>
</evidence>
<evidence type="ECO:0000256" key="1">
    <source>
        <dbReference type="ARBA" id="ARBA00004567"/>
    </source>
</evidence>
<dbReference type="PROSITE" id="PS51472">
    <property type="entry name" value="RRM_NUP35"/>
    <property type="match status" value="1"/>
</dbReference>
<evidence type="ECO:0000313" key="13">
    <source>
        <dbReference type="Proteomes" id="UP000017836"/>
    </source>
</evidence>
<evidence type="ECO:0000313" key="12">
    <source>
        <dbReference type="EMBL" id="ERN15104.1"/>
    </source>
</evidence>
<reference evidence="13" key="1">
    <citation type="journal article" date="2013" name="Science">
        <title>The Amborella genome and the evolution of flowering plants.</title>
        <authorList>
            <consortium name="Amborella Genome Project"/>
        </authorList>
    </citation>
    <scope>NUCLEOTIDE SEQUENCE [LARGE SCALE GENOMIC DNA]</scope>
</reference>
<keyword evidence="13" id="KW-1185">Reference proteome</keyword>
<evidence type="ECO:0000256" key="4">
    <source>
        <dbReference type="ARBA" id="ARBA00022816"/>
    </source>
</evidence>
<evidence type="ECO:0000256" key="3">
    <source>
        <dbReference type="ARBA" id="ARBA00022448"/>
    </source>
</evidence>
<dbReference type="OMA" id="RTSECNN"/>
<dbReference type="GO" id="GO:0051028">
    <property type="term" value="P:mRNA transport"/>
    <property type="evidence" value="ECO:0007669"/>
    <property type="project" value="UniProtKB-UniRule"/>
</dbReference>
<dbReference type="PANTHER" id="PTHR21527:SF6">
    <property type="entry name" value="NUCLEOPORIN NUP35"/>
    <property type="match status" value="1"/>
</dbReference>
<keyword evidence="3 9" id="KW-0813">Transport</keyword>
<evidence type="ECO:0000256" key="8">
    <source>
        <dbReference type="ARBA" id="ARBA00023242"/>
    </source>
</evidence>
<dbReference type="GO" id="GO:0006607">
    <property type="term" value="P:NLS-bearing protein import into nucleus"/>
    <property type="evidence" value="ECO:0000318"/>
    <property type="project" value="GO_Central"/>
</dbReference>
<comment type="subcellular location">
    <subcellularLocation>
        <location evidence="1 9">Nucleus</location>
        <location evidence="1 9">Nuclear pore complex</location>
    </subcellularLocation>
</comment>
<dbReference type="AlphaFoldDB" id="U5CY73"/>
<keyword evidence="4 9" id="KW-0509">mRNA transport</keyword>
<proteinExistence type="inferred from homology"/>
<dbReference type="Gramene" id="ERN15104">
    <property type="protein sequence ID" value="ERN15104"/>
    <property type="gene ID" value="AMTR_s00056p00074670"/>
</dbReference>
<gene>
    <name evidence="12" type="ORF">AMTR_s00056p00074670</name>
</gene>
<dbReference type="HOGENOM" id="CLU_042110_0_0_1"/>
<dbReference type="InterPro" id="IPR012677">
    <property type="entry name" value="Nucleotide-bd_a/b_plait_sf"/>
</dbReference>
<dbReference type="GO" id="GO:0005543">
    <property type="term" value="F:phospholipid binding"/>
    <property type="evidence" value="ECO:0000318"/>
    <property type="project" value="GO_Central"/>
</dbReference>
<evidence type="ECO:0000259" key="11">
    <source>
        <dbReference type="PROSITE" id="PS51472"/>
    </source>
</evidence>
<feature type="domain" description="RRM Nup35-type" evidence="11">
    <location>
        <begin position="191"/>
        <end position="272"/>
    </location>
</feature>
<organism evidence="12 13">
    <name type="scientific">Amborella trichopoda</name>
    <dbReference type="NCBI Taxonomy" id="13333"/>
    <lineage>
        <taxon>Eukaryota</taxon>
        <taxon>Viridiplantae</taxon>
        <taxon>Streptophyta</taxon>
        <taxon>Embryophyta</taxon>
        <taxon>Tracheophyta</taxon>
        <taxon>Spermatophyta</taxon>
        <taxon>Magnoliopsida</taxon>
        <taxon>Amborellales</taxon>
        <taxon>Amborellaceae</taxon>
        <taxon>Amborella</taxon>
    </lineage>
</organism>
<keyword evidence="5 9" id="KW-0653">Protein transport</keyword>
<comment type="similarity">
    <text evidence="2 9">Belongs to the Nup35 family.</text>
</comment>
<dbReference type="PIRSF" id="PIRSF038119">
    <property type="entry name" value="Nucleoporin_NUP53"/>
    <property type="match status" value="1"/>
</dbReference>
<evidence type="ECO:0000256" key="7">
    <source>
        <dbReference type="ARBA" id="ARBA00023132"/>
    </source>
</evidence>
<dbReference type="PANTHER" id="PTHR21527">
    <property type="entry name" value="NUCLEOPORIN NUP35"/>
    <property type="match status" value="1"/>
</dbReference>
<dbReference type="InterPro" id="IPR007846">
    <property type="entry name" value="RRM_NUP35_dom"/>
</dbReference>
<dbReference type="Proteomes" id="UP000017836">
    <property type="component" value="Unassembled WGS sequence"/>
</dbReference>
<evidence type="ECO:0000256" key="10">
    <source>
        <dbReference type="SAM" id="MobiDB-lite"/>
    </source>
</evidence>
<dbReference type="InterPro" id="IPR017389">
    <property type="entry name" value="Nucleoporin_NUP53"/>
</dbReference>
<feature type="region of interest" description="Disordered" evidence="10">
    <location>
        <begin position="70"/>
        <end position="113"/>
    </location>
</feature>
<dbReference type="GO" id="GO:0031965">
    <property type="term" value="C:nuclear membrane"/>
    <property type="evidence" value="ECO:0007669"/>
    <property type="project" value="InterPro"/>
</dbReference>
<evidence type="ECO:0000256" key="2">
    <source>
        <dbReference type="ARBA" id="ARBA00009454"/>
    </source>
</evidence>
<dbReference type="OrthoDB" id="1733656at2759"/>
<keyword evidence="6 9" id="KW-0811">Translocation</keyword>
<dbReference type="Pfam" id="PF05172">
    <property type="entry name" value="RRM_Nup35"/>
    <property type="match status" value="1"/>
</dbReference>
<dbReference type="STRING" id="13333.U5CY73"/>